<dbReference type="AlphaFoldDB" id="A0A183I9H7"/>
<keyword evidence="4" id="KW-0862">Zinc</keyword>
<dbReference type="InterPro" id="IPR001258">
    <property type="entry name" value="NHL_repeat"/>
</dbReference>
<dbReference type="Gene3D" id="2.60.40.10">
    <property type="entry name" value="Immunoglobulins"/>
    <property type="match status" value="1"/>
</dbReference>
<dbReference type="PANTHER" id="PTHR24104">
    <property type="entry name" value="E3 UBIQUITIN-PROTEIN LIGASE NHLRC1-RELATED"/>
    <property type="match status" value="1"/>
</dbReference>
<dbReference type="WBParaSite" id="SBAD_0000028801-mRNA-1">
    <property type="protein sequence ID" value="SBAD_0000028801-mRNA-1"/>
    <property type="gene ID" value="SBAD_0000028801"/>
</dbReference>
<dbReference type="SMART" id="SM00557">
    <property type="entry name" value="IG_FLMN"/>
    <property type="match status" value="1"/>
</dbReference>
<dbReference type="InterPro" id="IPR017868">
    <property type="entry name" value="Filamin/ABP280_repeat-like"/>
</dbReference>
<dbReference type="GO" id="GO:0061630">
    <property type="term" value="F:ubiquitin protein ligase activity"/>
    <property type="evidence" value="ECO:0007669"/>
    <property type="project" value="TreeGrafter"/>
</dbReference>
<gene>
    <name evidence="7" type="ORF">SBAD_LOCUS271</name>
</gene>
<dbReference type="Pfam" id="PF01436">
    <property type="entry name" value="NHL"/>
    <property type="match status" value="1"/>
</dbReference>
<dbReference type="InterPro" id="IPR001298">
    <property type="entry name" value="Filamin/ABP280_rpt"/>
</dbReference>
<evidence type="ECO:0000256" key="3">
    <source>
        <dbReference type="ARBA" id="ARBA00022771"/>
    </source>
</evidence>
<dbReference type="Proteomes" id="UP000270296">
    <property type="component" value="Unassembled WGS sequence"/>
</dbReference>
<keyword evidence="8" id="KW-1185">Reference proteome</keyword>
<keyword evidence="1" id="KW-0479">Metal-binding</keyword>
<dbReference type="Pfam" id="PF00630">
    <property type="entry name" value="Filamin"/>
    <property type="match status" value="1"/>
</dbReference>
<reference evidence="9" key="1">
    <citation type="submission" date="2016-06" db="UniProtKB">
        <authorList>
            <consortium name="WormBaseParasite"/>
        </authorList>
    </citation>
    <scope>IDENTIFICATION</scope>
</reference>
<name>A0A183I9H7_9BILA</name>
<dbReference type="GO" id="GO:0043161">
    <property type="term" value="P:proteasome-mediated ubiquitin-dependent protein catabolic process"/>
    <property type="evidence" value="ECO:0007669"/>
    <property type="project" value="TreeGrafter"/>
</dbReference>
<organism evidence="9">
    <name type="scientific">Soboliphyme baturini</name>
    <dbReference type="NCBI Taxonomy" id="241478"/>
    <lineage>
        <taxon>Eukaryota</taxon>
        <taxon>Metazoa</taxon>
        <taxon>Ecdysozoa</taxon>
        <taxon>Nematoda</taxon>
        <taxon>Enoplea</taxon>
        <taxon>Dorylaimia</taxon>
        <taxon>Dioctophymatida</taxon>
        <taxon>Dioctophymatoidea</taxon>
        <taxon>Soboliphymatidae</taxon>
        <taxon>Soboliphyme</taxon>
    </lineage>
</organism>
<evidence type="ECO:0000256" key="1">
    <source>
        <dbReference type="ARBA" id="ARBA00022723"/>
    </source>
</evidence>
<dbReference type="PROSITE" id="PS50194">
    <property type="entry name" value="FILAMIN_REPEAT"/>
    <property type="match status" value="1"/>
</dbReference>
<dbReference type="EMBL" id="UZAM01000542">
    <property type="protein sequence ID" value="VDO81711.1"/>
    <property type="molecule type" value="Genomic_DNA"/>
</dbReference>
<feature type="repeat" description="NHL" evidence="6">
    <location>
        <begin position="281"/>
        <end position="322"/>
    </location>
</feature>
<dbReference type="Gene3D" id="2.120.10.30">
    <property type="entry name" value="TolB, C-terminal domain"/>
    <property type="match status" value="1"/>
</dbReference>
<evidence type="ECO:0000313" key="8">
    <source>
        <dbReference type="Proteomes" id="UP000270296"/>
    </source>
</evidence>
<dbReference type="SUPFAM" id="SSF81296">
    <property type="entry name" value="E set domains"/>
    <property type="match status" value="1"/>
</dbReference>
<dbReference type="GO" id="GO:0005737">
    <property type="term" value="C:cytoplasm"/>
    <property type="evidence" value="ECO:0007669"/>
    <property type="project" value="UniProtKB-SubCell"/>
</dbReference>
<reference evidence="7 8" key="2">
    <citation type="submission" date="2018-11" db="EMBL/GenBank/DDBJ databases">
        <authorList>
            <consortium name="Pathogen Informatics"/>
        </authorList>
    </citation>
    <scope>NUCLEOTIDE SEQUENCE [LARGE SCALE GENOMIC DNA]</scope>
</reference>
<protein>
    <submittedName>
        <fullName evidence="9">Tripartite motif-containing protein 2</fullName>
    </submittedName>
</protein>
<dbReference type="GO" id="GO:0000209">
    <property type="term" value="P:protein polyubiquitination"/>
    <property type="evidence" value="ECO:0007669"/>
    <property type="project" value="TreeGrafter"/>
</dbReference>
<dbReference type="InterPro" id="IPR014756">
    <property type="entry name" value="Ig_E-set"/>
</dbReference>
<evidence type="ECO:0000256" key="2">
    <source>
        <dbReference type="ARBA" id="ARBA00022737"/>
    </source>
</evidence>
<keyword evidence="3" id="KW-0863">Zinc-finger</keyword>
<dbReference type="SUPFAM" id="SSF101898">
    <property type="entry name" value="NHL repeat"/>
    <property type="match status" value="1"/>
</dbReference>
<dbReference type="PROSITE" id="PS51125">
    <property type="entry name" value="NHL"/>
    <property type="match status" value="2"/>
</dbReference>
<dbReference type="InterPro" id="IPR013783">
    <property type="entry name" value="Ig-like_fold"/>
</dbReference>
<keyword evidence="2" id="KW-0677">Repeat</keyword>
<dbReference type="InterPro" id="IPR050952">
    <property type="entry name" value="TRIM-NHL_E3_ligases"/>
</dbReference>
<evidence type="ECO:0000256" key="6">
    <source>
        <dbReference type="PROSITE-ProRule" id="PRU00504"/>
    </source>
</evidence>
<accession>A0A183I9H7</accession>
<sequence>MIIRSEKDKIENDCSHIQNQPNIRHITRRINDLNEKLDSSLNLLEPRENSYIVYERGSSKTAIQNAIKSVSSFGSLLVSKTFPSLCVAEVQQLMINTKSNVLLTAVDYDGHYRVTGGDPVEAVLNYYGDNDTSKMVPVTVKDNTNGSYSVTFTPSYPGRYCLQISIFKRPIKNSPLCLEVSPHINPVWQYSRSTSSSSEDSKTCSLLQPVRVNVDSAGHIYILDTGHNRVKVLTHDGRLIRQFSGKSMMHHSTVGLALLSSGGFLTLNWRLKMVTEWSNEGREVKTFSFSEFVEPIDLAVDKGGNIFVLDTGATKIFMFDANAKPLLSFPVASSSLDNGHLKGGTIQATAMCIGLQNEIIVAGSDIRFFDASGQLLRNHLIDIEHSPPPLVGGIVVDDEGYVLATITGKKLCYVLVMNHDGKVVNHIDSADSRLHRPTGICVTANSHCIVADLGNNCIKMYRYK</sequence>
<feature type="repeat" description="NHL" evidence="6">
    <location>
        <begin position="206"/>
        <end position="236"/>
    </location>
</feature>
<dbReference type="InterPro" id="IPR011042">
    <property type="entry name" value="6-blade_b-propeller_TolB-like"/>
</dbReference>
<evidence type="ECO:0000313" key="7">
    <source>
        <dbReference type="EMBL" id="VDO81711.1"/>
    </source>
</evidence>
<dbReference type="Gene3D" id="2.40.10.500">
    <property type="match status" value="1"/>
</dbReference>
<evidence type="ECO:0000256" key="5">
    <source>
        <dbReference type="PROSITE-ProRule" id="PRU00087"/>
    </source>
</evidence>
<feature type="repeat" description="Filamin" evidence="5">
    <location>
        <begin position="70"/>
        <end position="180"/>
    </location>
</feature>
<dbReference type="OrthoDB" id="252722at2759"/>
<dbReference type="PANTHER" id="PTHR24104:SF25">
    <property type="entry name" value="PROTEIN LIN-41"/>
    <property type="match status" value="1"/>
</dbReference>
<proteinExistence type="predicted"/>
<dbReference type="GO" id="GO:0008270">
    <property type="term" value="F:zinc ion binding"/>
    <property type="evidence" value="ECO:0007669"/>
    <property type="project" value="UniProtKB-KW"/>
</dbReference>
<evidence type="ECO:0000256" key="4">
    <source>
        <dbReference type="ARBA" id="ARBA00022833"/>
    </source>
</evidence>
<evidence type="ECO:0000313" key="9">
    <source>
        <dbReference type="WBParaSite" id="SBAD_0000028801-mRNA-1"/>
    </source>
</evidence>